<keyword evidence="2" id="KW-0675">Receptor</keyword>
<evidence type="ECO:0000313" key="3">
    <source>
        <dbReference type="Proteomes" id="UP001233172"/>
    </source>
</evidence>
<reference evidence="2" key="1">
    <citation type="journal article" date="2023" name="PLoS Negl. Trop. Dis.">
        <title>A genome sequence for Biomphalaria pfeifferi, the major vector snail for the human-infecting parasite Schistosoma mansoni.</title>
        <authorList>
            <person name="Bu L."/>
            <person name="Lu L."/>
            <person name="Laidemitt M.R."/>
            <person name="Zhang S.M."/>
            <person name="Mutuku M."/>
            <person name="Mkoji G."/>
            <person name="Steinauer M."/>
            <person name="Loker E.S."/>
        </authorList>
    </citation>
    <scope>NUCLEOTIDE SEQUENCE</scope>
    <source>
        <strain evidence="2">KasaAsao</strain>
    </source>
</reference>
<accession>A0AAD8AVR4</accession>
<name>A0AAD8AVR4_BIOPF</name>
<feature type="chain" id="PRO_5041954041" evidence="1">
    <location>
        <begin position="20"/>
        <end position="95"/>
    </location>
</feature>
<proteinExistence type="predicted"/>
<sequence length="95" mass="10583">MKSFTKLFIVTAFMGLATCQSNDDCPATVPRDTYLKVFGGFCLQFLVSQKRTHTQARQDCQSRGGTLALVKTQEIQTFLYTALSNESMSPTLKYG</sequence>
<dbReference type="EMBL" id="JASAOG010000220">
    <property type="protein sequence ID" value="KAK0043301.1"/>
    <property type="molecule type" value="Genomic_DNA"/>
</dbReference>
<organism evidence="2 3">
    <name type="scientific">Biomphalaria pfeifferi</name>
    <name type="common">Bloodfluke planorb</name>
    <name type="synonym">Freshwater snail</name>
    <dbReference type="NCBI Taxonomy" id="112525"/>
    <lineage>
        <taxon>Eukaryota</taxon>
        <taxon>Metazoa</taxon>
        <taxon>Spiralia</taxon>
        <taxon>Lophotrochozoa</taxon>
        <taxon>Mollusca</taxon>
        <taxon>Gastropoda</taxon>
        <taxon>Heterobranchia</taxon>
        <taxon>Euthyneura</taxon>
        <taxon>Panpulmonata</taxon>
        <taxon>Hygrophila</taxon>
        <taxon>Lymnaeoidea</taxon>
        <taxon>Planorbidae</taxon>
        <taxon>Biomphalaria</taxon>
    </lineage>
</organism>
<dbReference type="CDD" id="cd00037">
    <property type="entry name" value="CLECT"/>
    <property type="match status" value="1"/>
</dbReference>
<dbReference type="SUPFAM" id="SSF56436">
    <property type="entry name" value="C-type lectin-like"/>
    <property type="match status" value="1"/>
</dbReference>
<keyword evidence="1" id="KW-0732">Signal</keyword>
<protein>
    <submittedName>
        <fullName evidence="2">Macrophage mannose receptor 1</fullName>
    </submittedName>
</protein>
<evidence type="ECO:0000256" key="1">
    <source>
        <dbReference type="SAM" id="SignalP"/>
    </source>
</evidence>
<dbReference type="Gene3D" id="3.10.100.10">
    <property type="entry name" value="Mannose-Binding Protein A, subunit A"/>
    <property type="match status" value="1"/>
</dbReference>
<keyword evidence="3" id="KW-1185">Reference proteome</keyword>
<evidence type="ECO:0000313" key="2">
    <source>
        <dbReference type="EMBL" id="KAK0043301.1"/>
    </source>
</evidence>
<comment type="caution">
    <text evidence="2">The sequence shown here is derived from an EMBL/GenBank/DDBJ whole genome shotgun (WGS) entry which is preliminary data.</text>
</comment>
<dbReference type="InterPro" id="IPR016187">
    <property type="entry name" value="CTDL_fold"/>
</dbReference>
<dbReference type="Proteomes" id="UP001233172">
    <property type="component" value="Unassembled WGS sequence"/>
</dbReference>
<feature type="signal peptide" evidence="1">
    <location>
        <begin position="1"/>
        <end position="19"/>
    </location>
</feature>
<dbReference type="InterPro" id="IPR016186">
    <property type="entry name" value="C-type_lectin-like/link_sf"/>
</dbReference>
<dbReference type="AlphaFoldDB" id="A0AAD8AVR4"/>
<gene>
    <name evidence="2" type="ORF">Bpfe_027296</name>
</gene>
<reference evidence="2" key="2">
    <citation type="submission" date="2023-04" db="EMBL/GenBank/DDBJ databases">
        <authorList>
            <person name="Bu L."/>
            <person name="Lu L."/>
            <person name="Laidemitt M.R."/>
            <person name="Zhang S.M."/>
            <person name="Mutuku M."/>
            <person name="Mkoji G."/>
            <person name="Steinauer M."/>
            <person name="Loker E.S."/>
        </authorList>
    </citation>
    <scope>NUCLEOTIDE SEQUENCE</scope>
    <source>
        <strain evidence="2">KasaAsao</strain>
        <tissue evidence="2">Whole Snail</tissue>
    </source>
</reference>